<keyword evidence="1" id="KW-0812">Transmembrane</keyword>
<keyword evidence="1" id="KW-1133">Transmembrane helix</keyword>
<dbReference type="EMBL" id="JAAQOM010000001">
    <property type="protein sequence ID" value="NIA52547.1"/>
    <property type="molecule type" value="Genomic_DNA"/>
</dbReference>
<keyword evidence="4" id="KW-1185">Reference proteome</keyword>
<dbReference type="Proteomes" id="UP000716322">
    <property type="component" value="Unassembled WGS sequence"/>
</dbReference>
<evidence type="ECO:0000313" key="3">
    <source>
        <dbReference type="EMBL" id="NIA52547.1"/>
    </source>
</evidence>
<feature type="chain" id="PRO_5047229354" evidence="2">
    <location>
        <begin position="28"/>
        <end position="95"/>
    </location>
</feature>
<name>A0ABX0P6R9_9BURK</name>
<evidence type="ECO:0000313" key="4">
    <source>
        <dbReference type="Proteomes" id="UP000716322"/>
    </source>
</evidence>
<dbReference type="RefSeq" id="WP_166856151.1">
    <property type="nucleotide sequence ID" value="NZ_JAAQOM010000001.1"/>
</dbReference>
<reference evidence="3 4" key="1">
    <citation type="submission" date="2020-03" db="EMBL/GenBank/DDBJ databases">
        <title>Genome sequence of strain Massilia sp. TW-1.</title>
        <authorList>
            <person name="Chaudhary D.K."/>
        </authorList>
    </citation>
    <scope>NUCLEOTIDE SEQUENCE [LARGE SCALE GENOMIC DNA]</scope>
    <source>
        <strain evidence="3 4">TW-1</strain>
    </source>
</reference>
<evidence type="ECO:0000256" key="2">
    <source>
        <dbReference type="SAM" id="SignalP"/>
    </source>
</evidence>
<dbReference type="Pfam" id="PF04956">
    <property type="entry name" value="TrbC"/>
    <property type="match status" value="1"/>
</dbReference>
<proteinExistence type="predicted"/>
<feature type="signal peptide" evidence="2">
    <location>
        <begin position="1"/>
        <end position="27"/>
    </location>
</feature>
<gene>
    <name evidence="3" type="ORF">HAV22_02610</name>
</gene>
<organism evidence="3 4">
    <name type="scientific">Telluria antibiotica</name>
    <dbReference type="NCBI Taxonomy" id="2717319"/>
    <lineage>
        <taxon>Bacteria</taxon>
        <taxon>Pseudomonadati</taxon>
        <taxon>Pseudomonadota</taxon>
        <taxon>Betaproteobacteria</taxon>
        <taxon>Burkholderiales</taxon>
        <taxon>Oxalobacteraceae</taxon>
        <taxon>Telluria group</taxon>
        <taxon>Telluria</taxon>
    </lineage>
</organism>
<dbReference type="InterPro" id="IPR007039">
    <property type="entry name" value="TrbC/VirB2"/>
</dbReference>
<comment type="caution">
    <text evidence="3">The sequence shown here is derived from an EMBL/GenBank/DDBJ whole genome shotgun (WGS) entry which is preliminary data.</text>
</comment>
<keyword evidence="1" id="KW-0472">Membrane</keyword>
<sequence length="95" mass="10071">MSNKTQRVLAFVLCAGLLALQATPAMAQFTGAGTQATNWFVQLLTPIVPLAVAAVGILCLTGRVNWGWFLGGVLGTALFFGRDQVVTMFRGWLGA</sequence>
<accession>A0ABX0P6R9</accession>
<protein>
    <submittedName>
        <fullName evidence="3">TrbC/VirB2 family protein</fullName>
    </submittedName>
</protein>
<keyword evidence="2" id="KW-0732">Signal</keyword>
<feature type="transmembrane region" description="Helical" evidence="1">
    <location>
        <begin position="51"/>
        <end position="80"/>
    </location>
</feature>
<evidence type="ECO:0000256" key="1">
    <source>
        <dbReference type="SAM" id="Phobius"/>
    </source>
</evidence>